<proteinExistence type="predicted"/>
<evidence type="ECO:0000256" key="1">
    <source>
        <dbReference type="SAM" id="MobiDB-lite"/>
    </source>
</evidence>
<dbReference type="AlphaFoldDB" id="A0A7S0H4S7"/>
<name>A0A7S0H4S7_9EUKA</name>
<feature type="region of interest" description="Disordered" evidence="1">
    <location>
        <begin position="77"/>
        <end position="109"/>
    </location>
</feature>
<gene>
    <name evidence="2" type="ORF">LAMO00422_LOCUS14802</name>
</gene>
<evidence type="ECO:0000313" key="2">
    <source>
        <dbReference type="EMBL" id="CAD8455857.1"/>
    </source>
</evidence>
<organism evidence="2">
    <name type="scientific">Amorphochlora amoebiformis</name>
    <dbReference type="NCBI Taxonomy" id="1561963"/>
    <lineage>
        <taxon>Eukaryota</taxon>
        <taxon>Sar</taxon>
        <taxon>Rhizaria</taxon>
        <taxon>Cercozoa</taxon>
        <taxon>Chlorarachniophyceae</taxon>
        <taxon>Amorphochlora</taxon>
    </lineage>
</organism>
<sequence>MKLQVYTFPFTRLPLSAVQAPGNKLMQALMRYLLPAFMDSLLSDFEMYKAAKDSSDSNEYETSSVSVQCVDCLEAVSPSESSGSSPSAQSSHSSHSYTSPPSSSMLSAS</sequence>
<protein>
    <submittedName>
        <fullName evidence="2">Uncharacterized protein</fullName>
    </submittedName>
</protein>
<dbReference type="EMBL" id="HBEM01021676">
    <property type="protein sequence ID" value="CAD8455857.1"/>
    <property type="molecule type" value="Transcribed_RNA"/>
</dbReference>
<reference evidence="2" key="1">
    <citation type="submission" date="2021-01" db="EMBL/GenBank/DDBJ databases">
        <authorList>
            <person name="Corre E."/>
            <person name="Pelletier E."/>
            <person name="Niang G."/>
            <person name="Scheremetjew M."/>
            <person name="Finn R."/>
            <person name="Kale V."/>
            <person name="Holt S."/>
            <person name="Cochrane G."/>
            <person name="Meng A."/>
            <person name="Brown T."/>
            <person name="Cohen L."/>
        </authorList>
    </citation>
    <scope>NUCLEOTIDE SEQUENCE</scope>
    <source>
        <strain evidence="2">CCMP2058</strain>
    </source>
</reference>
<accession>A0A7S0H4S7</accession>